<reference evidence="1 2" key="1">
    <citation type="submission" date="2024-09" db="EMBL/GenBank/DDBJ databases">
        <title>Chromosome-scale assembly of Riccia sorocarpa.</title>
        <authorList>
            <person name="Paukszto L."/>
        </authorList>
    </citation>
    <scope>NUCLEOTIDE SEQUENCE [LARGE SCALE GENOMIC DNA]</scope>
    <source>
        <strain evidence="1">LP-2024</strain>
        <tissue evidence="1">Aerial parts of the thallus</tissue>
    </source>
</reference>
<gene>
    <name evidence="1" type="ORF">R1sor_020462</name>
</gene>
<protein>
    <submittedName>
        <fullName evidence="1">Uncharacterized protein</fullName>
    </submittedName>
</protein>
<accession>A0ABD3IJ98</accession>
<keyword evidence="2" id="KW-1185">Reference proteome</keyword>
<dbReference type="EMBL" id="JBJQOH010000001">
    <property type="protein sequence ID" value="KAL3702440.1"/>
    <property type="molecule type" value="Genomic_DNA"/>
</dbReference>
<dbReference type="Proteomes" id="UP001633002">
    <property type="component" value="Unassembled WGS sequence"/>
</dbReference>
<sequence length="121" mass="13537">MSASNSSLDGSVASSMARIDKIISNQDTLITLCAELENELLGVKSVRMEETSSRTMKWLQSRLNELRAYVYGTMEMATELKTLMNGRENPLPPTERPFEDLESSGSEFLEAGLVQVVRLYK</sequence>
<name>A0ABD3IJ98_9MARC</name>
<evidence type="ECO:0000313" key="2">
    <source>
        <dbReference type="Proteomes" id="UP001633002"/>
    </source>
</evidence>
<organism evidence="1 2">
    <name type="scientific">Riccia sorocarpa</name>
    <dbReference type="NCBI Taxonomy" id="122646"/>
    <lineage>
        <taxon>Eukaryota</taxon>
        <taxon>Viridiplantae</taxon>
        <taxon>Streptophyta</taxon>
        <taxon>Embryophyta</taxon>
        <taxon>Marchantiophyta</taxon>
        <taxon>Marchantiopsida</taxon>
        <taxon>Marchantiidae</taxon>
        <taxon>Marchantiales</taxon>
        <taxon>Ricciaceae</taxon>
        <taxon>Riccia</taxon>
    </lineage>
</organism>
<proteinExistence type="predicted"/>
<comment type="caution">
    <text evidence="1">The sequence shown here is derived from an EMBL/GenBank/DDBJ whole genome shotgun (WGS) entry which is preliminary data.</text>
</comment>
<evidence type="ECO:0000313" key="1">
    <source>
        <dbReference type="EMBL" id="KAL3702440.1"/>
    </source>
</evidence>
<dbReference type="AlphaFoldDB" id="A0ABD3IJ98"/>